<sequence length="187" mass="20526">MKKSMASMIKTICMITGILFISSQAGAARISFDGNHLASGWKKHAAYIVKHIFNGTGSLVIEGREPSPDADSINIGTVFNTDNDRKKFLVITIENIKGDFQWGGKVMGLSFSPTKIPNYDVGNTNATFIAPAGYSMDDNYINASFYQGMKLYYDISNLGDIIQLGAKTYVYQGTLVEISFDFSDTIN</sequence>
<evidence type="ECO:0000313" key="3">
    <source>
        <dbReference type="Proteomes" id="UP000192418"/>
    </source>
</evidence>
<keyword evidence="3" id="KW-1185">Reference proteome</keyword>
<reference evidence="2 3" key="1">
    <citation type="submission" date="2017-04" db="EMBL/GenBank/DDBJ databases">
        <authorList>
            <person name="Afonso C.L."/>
            <person name="Miller P.J."/>
            <person name="Scott M.A."/>
            <person name="Spackman E."/>
            <person name="Goraichik I."/>
            <person name="Dimitrov K.M."/>
            <person name="Suarez D.L."/>
            <person name="Swayne D.E."/>
        </authorList>
    </citation>
    <scope>NUCLEOTIDE SEQUENCE [LARGE SCALE GENOMIC DNA]</scope>
    <source>
        <strain evidence="2 3">DSM 3385</strain>
    </source>
</reference>
<dbReference type="Proteomes" id="UP000192418">
    <property type="component" value="Unassembled WGS sequence"/>
</dbReference>
<protein>
    <submittedName>
        <fullName evidence="2">Uncharacterized protein</fullName>
    </submittedName>
</protein>
<gene>
    <name evidence="2" type="ORF">SAMN02746065_1209</name>
</gene>
<feature type="chain" id="PRO_5012258400" evidence="1">
    <location>
        <begin position="28"/>
        <end position="187"/>
    </location>
</feature>
<dbReference type="EMBL" id="FWXY01000020">
    <property type="protein sequence ID" value="SMD00226.1"/>
    <property type="molecule type" value="Genomic_DNA"/>
</dbReference>
<proteinExistence type="predicted"/>
<evidence type="ECO:0000256" key="1">
    <source>
        <dbReference type="SAM" id="SignalP"/>
    </source>
</evidence>
<feature type="signal peptide" evidence="1">
    <location>
        <begin position="1"/>
        <end position="27"/>
    </location>
</feature>
<dbReference type="AlphaFoldDB" id="A0A1W2DT47"/>
<keyword evidence="1" id="KW-0732">Signal</keyword>
<organism evidence="2 3">
    <name type="scientific">Desulfocicer vacuolatum DSM 3385</name>
    <dbReference type="NCBI Taxonomy" id="1121400"/>
    <lineage>
        <taxon>Bacteria</taxon>
        <taxon>Pseudomonadati</taxon>
        <taxon>Thermodesulfobacteriota</taxon>
        <taxon>Desulfobacteria</taxon>
        <taxon>Desulfobacterales</taxon>
        <taxon>Desulfobacteraceae</taxon>
        <taxon>Desulfocicer</taxon>
    </lineage>
</organism>
<accession>A0A1W2DT47</accession>
<name>A0A1W2DT47_9BACT</name>
<evidence type="ECO:0000313" key="2">
    <source>
        <dbReference type="EMBL" id="SMD00226.1"/>
    </source>
</evidence>
<dbReference type="STRING" id="1121400.SAMN02746065_1209"/>